<feature type="transmembrane region" description="Helical" evidence="1">
    <location>
        <begin position="203"/>
        <end position="223"/>
    </location>
</feature>
<name>A0ABS2TK19_9ACTO</name>
<keyword evidence="1" id="KW-0472">Membrane</keyword>
<accession>A0ABS2TK19</accession>
<dbReference type="RefSeq" id="WP_187997143.1">
    <property type="nucleotide sequence ID" value="NZ_JACEXG010000007.1"/>
</dbReference>
<organism evidence="2 3">
    <name type="scientific">Flaviflexus equikiangi</name>
    <dbReference type="NCBI Taxonomy" id="2758573"/>
    <lineage>
        <taxon>Bacteria</taxon>
        <taxon>Bacillati</taxon>
        <taxon>Actinomycetota</taxon>
        <taxon>Actinomycetes</taxon>
        <taxon>Actinomycetales</taxon>
        <taxon>Actinomycetaceae</taxon>
        <taxon>Flaviflexus</taxon>
    </lineage>
</organism>
<feature type="transmembrane region" description="Helical" evidence="1">
    <location>
        <begin position="172"/>
        <end position="191"/>
    </location>
</feature>
<feature type="transmembrane region" description="Helical" evidence="1">
    <location>
        <begin position="64"/>
        <end position="87"/>
    </location>
</feature>
<feature type="transmembrane region" description="Helical" evidence="1">
    <location>
        <begin position="146"/>
        <end position="165"/>
    </location>
</feature>
<reference evidence="3" key="1">
    <citation type="submission" date="2021-02" db="EMBL/GenBank/DDBJ databases">
        <title>Leucobacter sp. CX169.</title>
        <authorList>
            <person name="Cheng Y."/>
        </authorList>
    </citation>
    <scope>NUCLEOTIDE SEQUENCE [LARGE SCALE GENOMIC DNA]</scope>
    <source>
        <strain evidence="3">JY899</strain>
    </source>
</reference>
<dbReference type="EMBL" id="JAFFJS010000007">
    <property type="protein sequence ID" value="MBM9434132.1"/>
    <property type="molecule type" value="Genomic_DNA"/>
</dbReference>
<proteinExistence type="predicted"/>
<evidence type="ECO:0000256" key="1">
    <source>
        <dbReference type="SAM" id="Phobius"/>
    </source>
</evidence>
<dbReference type="Proteomes" id="UP000705983">
    <property type="component" value="Unassembled WGS sequence"/>
</dbReference>
<comment type="caution">
    <text evidence="2">The sequence shown here is derived from an EMBL/GenBank/DDBJ whole genome shotgun (WGS) entry which is preliminary data.</text>
</comment>
<evidence type="ECO:0000313" key="3">
    <source>
        <dbReference type="Proteomes" id="UP000705983"/>
    </source>
</evidence>
<keyword evidence="1" id="KW-1133">Transmembrane helix</keyword>
<feature type="transmembrane region" description="Helical" evidence="1">
    <location>
        <begin position="20"/>
        <end position="44"/>
    </location>
</feature>
<evidence type="ECO:0008006" key="4">
    <source>
        <dbReference type="Google" id="ProtNLM"/>
    </source>
</evidence>
<protein>
    <recommendedName>
        <fullName evidence="4">ABC transporter permease</fullName>
    </recommendedName>
</protein>
<keyword evidence="3" id="KW-1185">Reference proteome</keyword>
<keyword evidence="1" id="KW-0812">Transmembrane</keyword>
<gene>
    <name evidence="2" type="ORF">JVW63_10550</name>
</gene>
<evidence type="ECO:0000313" key="2">
    <source>
        <dbReference type="EMBL" id="MBM9434132.1"/>
    </source>
</evidence>
<sequence length="229" mass="24589">MTHHSLYQRLGRVDLRSYGVLVATILMIVVVSLIALAFVPQSWLTSYLRDADPTLSFLSVSEDARYMLAPIFLSGAAPVFAFVLGIVSAAESRSFLGAGVTREAVWRDGRRTNIGISLTVIVILALSIAVAAALDGTSIDSGQALSATGIFLLSLLAAFEIGYFLSMLFTRLTWLPALIICIAFSVTLLASLSSWSGGWDDRWTLAALAIIAFAAARPMTLTLPMRRAS</sequence>
<feature type="transmembrane region" description="Helical" evidence="1">
    <location>
        <begin position="114"/>
        <end position="134"/>
    </location>
</feature>